<gene>
    <name evidence="1" type="ORF">L1994_09255</name>
</gene>
<dbReference type="EMBL" id="CP091092">
    <property type="protein sequence ID" value="WFN36321.1"/>
    <property type="molecule type" value="Genomic_DNA"/>
</dbReference>
<organism evidence="1 2">
    <name type="scientific">Methanomicrobium antiquum</name>
    <dbReference type="NCBI Taxonomy" id="487686"/>
    <lineage>
        <taxon>Archaea</taxon>
        <taxon>Methanobacteriati</taxon>
        <taxon>Methanobacteriota</taxon>
        <taxon>Stenosarchaea group</taxon>
        <taxon>Methanomicrobia</taxon>
        <taxon>Methanomicrobiales</taxon>
        <taxon>Methanomicrobiaceae</taxon>
        <taxon>Methanomicrobium</taxon>
    </lineage>
</organism>
<reference evidence="1" key="1">
    <citation type="submission" date="2022-01" db="EMBL/GenBank/DDBJ databases">
        <title>Complete genome of Methanomicrobium antiquum DSM 21220.</title>
        <authorList>
            <person name="Chen S.-C."/>
            <person name="You Y.-T."/>
            <person name="Zhou Y.-Z."/>
            <person name="Lai M.-C."/>
        </authorList>
    </citation>
    <scope>NUCLEOTIDE SEQUENCE</scope>
    <source>
        <strain evidence="1">DSM 21220</strain>
    </source>
</reference>
<proteinExistence type="predicted"/>
<evidence type="ECO:0000313" key="1">
    <source>
        <dbReference type="EMBL" id="WFN36321.1"/>
    </source>
</evidence>
<dbReference type="GeneID" id="79950583"/>
<dbReference type="Proteomes" id="UP001218895">
    <property type="component" value="Chromosome"/>
</dbReference>
<evidence type="ECO:0000313" key="2">
    <source>
        <dbReference type="Proteomes" id="UP001218895"/>
    </source>
</evidence>
<sequence>MSEKDGDYCTVCGGIVPSGNDVRQIDVDGKVTGINKLDFIFSEVKKLNLTSENEIEEEIMKRATVLNYIPTKKKDSYAKALIEEYKKSV</sequence>
<name>A0AAF0FR56_9EURY</name>
<dbReference type="AlphaFoldDB" id="A0AAF0FR56"/>
<accession>A0AAF0FR56</accession>
<dbReference type="RefSeq" id="WP_278099159.1">
    <property type="nucleotide sequence ID" value="NZ_CP091092.1"/>
</dbReference>
<dbReference type="KEGG" id="manq:L1994_09255"/>
<protein>
    <submittedName>
        <fullName evidence="1">NAC family transcription factor</fullName>
    </submittedName>
</protein>
<keyword evidence="2" id="KW-1185">Reference proteome</keyword>